<feature type="region of interest" description="Disordered" evidence="1">
    <location>
        <begin position="27"/>
        <end position="86"/>
    </location>
</feature>
<dbReference type="AlphaFoldDB" id="A0A2T0K4Z1"/>
<feature type="compositionally biased region" description="Basic residues" evidence="1">
    <location>
        <begin position="775"/>
        <end position="785"/>
    </location>
</feature>
<feature type="region of interest" description="Disordered" evidence="1">
    <location>
        <begin position="207"/>
        <end position="239"/>
    </location>
</feature>
<gene>
    <name evidence="2" type="ORF">CLV67_114133</name>
</gene>
<sequence length="802" mass="82831">MSGAATGQARRLAVRADARTSRRYSALASATRRAHRPRGPAVGTPALGFRTVGAAAGQARRATSRAGASPTGSHGARRTGSAHGRRRNAVRAALGMARHLGAAACGSLAATARPLARHTRATTGTAVRTGTGPHGRSRCTAGTGSHSTRRLPGTTAGAGSHSTRGLTRLTTASRRQSAHRLPGARAHGARRLTRLTTTPWRQSARRMARTAAGPRPYSAGRLTRTGHCGARPRGAGAVRPDSAVPAGVFLAVRTEGSRGTARSVGPAATPARTRLLGHDSARHATVLTGLRSTLATGRTLDHPGSALRHRTGTAGDHGCTCALPPRDHRRYHGGGSYRPAVTRTDTAWTGYVRSPGEPTGLRLVRVGTLVHVPLAAGLTPAPALSGPPVSAGSAVAVGPVVLAGTRRVTVSARAVCAAVTARLHQSVRAGVGTGLNESVCAGVRAGLDEGMRARTRPHRAVGCPVPARPGRSRVAGTTPGFAVGGAVTGLPTAAGVPAGRFLGGGTVLGPPSPAAATAGPVVAATRLSRATGSTIGAGATPALLVAVRDGAGLMHGVIPGRDRAGLVHGLAPSRNRTRLVDGVVAGRDRTRLVDGVVAGRDRTRLMRCVIPRGNRTRLMHGVVTGRDRTRLVHTARPARRDRVRRTETGPCRRAGRHRTNTGTGGMRTRRHGPDAGHGTAGTGRRGAGAGDLGRVAGRRDDRTASRRLTRVHLSGGIRVHLTAAATHLGATTASTGRCLTGHRTRRHLTGPRLPMRHLTGGNTRRHLARSTTRRHLTGNSTRRHLAGPGLTGHARARRHLTW</sequence>
<name>A0A2T0K4Z1_9ACTN</name>
<feature type="compositionally biased region" description="Gly residues" evidence="1">
    <location>
        <begin position="678"/>
        <end position="691"/>
    </location>
</feature>
<comment type="caution">
    <text evidence="2">The sequence shown here is derived from an EMBL/GenBank/DDBJ whole genome shotgun (WGS) entry which is preliminary data.</text>
</comment>
<proteinExistence type="predicted"/>
<dbReference type="Proteomes" id="UP000239415">
    <property type="component" value="Unassembled WGS sequence"/>
</dbReference>
<feature type="region of interest" description="Disordered" evidence="1">
    <location>
        <begin position="775"/>
        <end position="802"/>
    </location>
</feature>
<dbReference type="RefSeq" id="WP_146169353.1">
    <property type="nucleotide sequence ID" value="NZ_BOMO01000113.1"/>
</dbReference>
<feature type="region of interest" description="Disordered" evidence="1">
    <location>
        <begin position="638"/>
        <end position="707"/>
    </location>
</feature>
<reference evidence="2 3" key="1">
    <citation type="submission" date="2018-03" db="EMBL/GenBank/DDBJ databases">
        <title>Genomic Encyclopedia of Archaeal and Bacterial Type Strains, Phase II (KMG-II): from individual species to whole genera.</title>
        <authorList>
            <person name="Goeker M."/>
        </authorList>
    </citation>
    <scope>NUCLEOTIDE SEQUENCE [LARGE SCALE GENOMIC DNA]</scope>
    <source>
        <strain evidence="2 3">DSM 43146</strain>
    </source>
</reference>
<feature type="compositionally biased region" description="Low complexity" evidence="1">
    <location>
        <begin position="121"/>
        <end position="131"/>
    </location>
</feature>
<keyword evidence="3" id="KW-1185">Reference proteome</keyword>
<accession>A0A2T0K4Z1</accession>
<evidence type="ECO:0000313" key="2">
    <source>
        <dbReference type="EMBL" id="PRX17962.1"/>
    </source>
</evidence>
<feature type="compositionally biased region" description="Basic and acidic residues" evidence="1">
    <location>
        <begin position="638"/>
        <end position="647"/>
    </location>
</feature>
<evidence type="ECO:0000256" key="1">
    <source>
        <dbReference type="SAM" id="MobiDB-lite"/>
    </source>
</evidence>
<organism evidence="2 3">
    <name type="scientific">Actinoplanes italicus</name>
    <dbReference type="NCBI Taxonomy" id="113567"/>
    <lineage>
        <taxon>Bacteria</taxon>
        <taxon>Bacillati</taxon>
        <taxon>Actinomycetota</taxon>
        <taxon>Actinomycetes</taxon>
        <taxon>Micromonosporales</taxon>
        <taxon>Micromonosporaceae</taxon>
        <taxon>Actinoplanes</taxon>
    </lineage>
</organism>
<protein>
    <submittedName>
        <fullName evidence="2">Uncharacterized protein</fullName>
    </submittedName>
</protein>
<dbReference type="EMBL" id="PVMZ01000014">
    <property type="protein sequence ID" value="PRX17962.1"/>
    <property type="molecule type" value="Genomic_DNA"/>
</dbReference>
<feature type="region of interest" description="Disordered" evidence="1">
    <location>
        <begin position="117"/>
        <end position="164"/>
    </location>
</feature>
<evidence type="ECO:0000313" key="3">
    <source>
        <dbReference type="Proteomes" id="UP000239415"/>
    </source>
</evidence>